<keyword evidence="5" id="KW-0677">Repeat</keyword>
<dbReference type="InterPro" id="IPR023213">
    <property type="entry name" value="CAT-like_dom_sf"/>
</dbReference>
<organism evidence="8 9">
    <name type="scientific">Mycolicibacterium celeriflavum</name>
    <name type="common">Mycobacterium celeriflavum</name>
    <dbReference type="NCBI Taxonomy" id="1249101"/>
    <lineage>
        <taxon>Bacteria</taxon>
        <taxon>Bacillati</taxon>
        <taxon>Actinomycetota</taxon>
        <taxon>Actinomycetes</taxon>
        <taxon>Mycobacteriales</taxon>
        <taxon>Mycobacteriaceae</taxon>
        <taxon>Mycolicibacterium</taxon>
    </lineage>
</organism>
<dbReference type="FunFam" id="1.10.1200.10:FF:000005">
    <property type="entry name" value="Nonribosomal peptide synthetase 1"/>
    <property type="match status" value="1"/>
</dbReference>
<protein>
    <recommendedName>
        <fullName evidence="7">Carrier domain-containing protein</fullName>
    </recommendedName>
</protein>
<dbReference type="NCBIfam" id="TIGR01733">
    <property type="entry name" value="AA-adenyl-dom"/>
    <property type="match status" value="1"/>
</dbReference>
<comment type="similarity">
    <text evidence="2">Belongs to the ATP-dependent AMP-binding enzyme family.</text>
</comment>
<keyword evidence="6" id="KW-0045">Antibiotic biosynthesis</keyword>
<evidence type="ECO:0000256" key="1">
    <source>
        <dbReference type="ARBA" id="ARBA00001957"/>
    </source>
</evidence>
<dbReference type="FunFam" id="3.30.300.30:FF:000010">
    <property type="entry name" value="Enterobactin synthetase component F"/>
    <property type="match status" value="1"/>
</dbReference>
<dbReference type="InterPro" id="IPR010071">
    <property type="entry name" value="AA_adenyl_dom"/>
</dbReference>
<dbReference type="InterPro" id="IPR010060">
    <property type="entry name" value="NRPS_synth"/>
</dbReference>
<sequence length="1858" mass="196922">MTADTTRRLLSLDLLDEDEHAELDGWGNRAALTSPASVSASVPVSFAEQVARTPEAVALSDGQRSWTYRELDEAANRLAHHLASLGARPGQSVALLFSRSAEAIVSILAVLKAGAAYLPIDPALPTARIEFMVADAAPIAAITTAGSADLLTGCDVRVIDGEDRRIQDNPGTTLPAPAPDDIAYFIYTSGTTGVPKGVAVTHRNVANLLASGLGGVSSGPGQVWSQWHSYAFDVSVWEIFGALLHGSRLVVVPEEVAAFPDELHALLVTEGVTVLSQTPSAAGMLAPEGLPSALVVAGEACPTELVDRWAPGRVMINAYGPTEATVYAAMSAPLETDCDVAPIGSPVSGAALFVLDAGLRRVSPGVVGELYIAGGGVAVGYWRRGGLTASRFVACPFGGPGERMYRTGDLVRWGADGQLAYLGRADEQVKIRGFRIELGEVQAALAGCDGVAQAVVIAREDRPGDKRLVGYITGTADPAAARATLAERLPVYMVPAAVVVIDALPLTANGKLDRRALPAPEYQAGERYRAPATPAEEILATIYAQVLGLERVGVDDSFFELGGDSILSMQVVARARAAGVLCRPPDVFVEQTVARLARVAKVADGEAGPVDEGIGPVVATPIMRWLHSMEGPIEQFNQTIALQAPIEVTEADVVVVLQALMDRHGMLRCRVRDGDAGGWSLEVPAPGSIDADEHLLTVDVLSDDAVVAARSRLNPASGVMLSALWVTSMSQLVLIIHHLAVDGVSWRILLEDLNIAWAQHSSGQPVALPAPGMSFARWSSLLVEYARTPAVMQHADAWRRVGAARPALPAVQPLEDTFTTAGFLSVELEAETTWMLLGEVPTAFHAGIQDILLIAFALACSEFLGIGGAPVGIDVEGHGRHAELADDADLTRTVGWFTTKYPVSLAVGGLDWARVTAGDAELGAVIKSAKEQLRALPDPLTYGLLRYLNPDVELVEPDPEIGFNYLGRLGAAGTELSDDFWRISQEGLSLTGAAAAIPLQLSHTVELNAGTADTDTGPRLHANWRWARSALDRAQVDKLSRLWFEALTGICAHVRAGGGGLTPSDLAPTRLSQQQLDELCRQDCVADVLPLTPLQQGLLFYTSTAADSSDDVYAVQLDVTVTGPLDPDRLRDAVHTVVGRHPHLVARFCAQFDEPVQVIPADPTAPWRYVELHEEVDVDEEVTKVCAAERAAVCDFANPPAFRAALIRTGSDRHRFVLTNHHIVMDGWSRPILLQEIIAAYYGQRLPEPVSYRSFVTWLAGQDRAAARAVWAEVFAGFETPTFVGPPGGAGLGRRDVAVHYVAEETTRALGELARSNHTTVNIALQAAFAQLLCQLTGQTDVAFGIAVSGRPAEVAGAESMVGMLINTVPVRASMTSATTPTELLEQLQSAHNRTVEHQHLPLNEIHRASGQDQLFDTLFLYENYPIDTAALSGDHELAIPEINAYEYNHYRLTVAVQPGRELRVRVEYDTDVFDAASVEVLVGRLERVLVAMTADPARRLSSVDVLDAAEHARLDEVGHRAVLSGPGAVAVSIPALFAEQVGRVPDAVALSGEGRSWTYRELDEASNRLAHLLVEHGAGPGQCVALLLERSARAVVAILAVLKSGAAYMAIDPMHPDARIGFMVADAAPVVAVGSAGLTHRLGADVPVVDIDDPRIDSCPAGALAGPAPDDLAYVIYTSGTTGVPKGVVVAHRAVTQMLGALPAHLPVAGVWSQWHSLGFDVSVQEIFGALLNGGRLVVVPDAVVRSAADFHALLIAERVSVLSQTPSALAVLSPQGLDAVALLIMGGEPCPPELVERWAPGRVMINVRADGDVGVRGDECAAGVRIGRGSDWDSGAWGGVFRVGSVVASGAGRCGR</sequence>
<accession>A0A7I7RMF4</accession>
<dbReference type="PANTHER" id="PTHR45527">
    <property type="entry name" value="NONRIBOSOMAL PEPTIDE SYNTHETASE"/>
    <property type="match status" value="1"/>
</dbReference>
<feature type="domain" description="Carrier" evidence="7">
    <location>
        <begin position="530"/>
        <end position="607"/>
    </location>
</feature>
<dbReference type="Proteomes" id="UP000466431">
    <property type="component" value="Chromosome"/>
</dbReference>
<evidence type="ECO:0000256" key="5">
    <source>
        <dbReference type="ARBA" id="ARBA00022737"/>
    </source>
</evidence>
<dbReference type="InterPro" id="IPR045851">
    <property type="entry name" value="AMP-bd_C_sf"/>
</dbReference>
<dbReference type="Pfam" id="PF13193">
    <property type="entry name" value="AMP-binding_C"/>
    <property type="match status" value="1"/>
</dbReference>
<dbReference type="GO" id="GO:0008610">
    <property type="term" value="P:lipid biosynthetic process"/>
    <property type="evidence" value="ECO:0007669"/>
    <property type="project" value="UniProtKB-ARBA"/>
</dbReference>
<dbReference type="KEGG" id="mcee:MCEL_40770"/>
<evidence type="ECO:0000313" key="8">
    <source>
        <dbReference type="EMBL" id="BBY45782.1"/>
    </source>
</evidence>
<dbReference type="FunFam" id="3.40.50.12780:FF:000012">
    <property type="entry name" value="Non-ribosomal peptide synthetase"/>
    <property type="match status" value="1"/>
</dbReference>
<dbReference type="InterPro" id="IPR009081">
    <property type="entry name" value="PP-bd_ACP"/>
</dbReference>
<keyword evidence="4" id="KW-0597">Phosphoprotein</keyword>
<comment type="cofactor">
    <cofactor evidence="1">
        <name>pantetheine 4'-phosphate</name>
        <dbReference type="ChEBI" id="CHEBI:47942"/>
    </cofactor>
</comment>
<dbReference type="Pfam" id="PF00668">
    <property type="entry name" value="Condensation"/>
    <property type="match status" value="2"/>
</dbReference>
<dbReference type="Gene3D" id="3.30.559.30">
    <property type="entry name" value="Nonribosomal peptide synthetase, condensation domain"/>
    <property type="match status" value="2"/>
</dbReference>
<dbReference type="Pfam" id="PF00501">
    <property type="entry name" value="AMP-binding"/>
    <property type="match status" value="2"/>
</dbReference>
<proteinExistence type="inferred from homology"/>
<dbReference type="InterPro" id="IPR001242">
    <property type="entry name" value="Condensation_dom"/>
</dbReference>
<dbReference type="NCBIfam" id="TIGR01720">
    <property type="entry name" value="NRPS-para261"/>
    <property type="match status" value="1"/>
</dbReference>
<dbReference type="EMBL" id="AP022591">
    <property type="protein sequence ID" value="BBY45782.1"/>
    <property type="molecule type" value="Genomic_DNA"/>
</dbReference>
<dbReference type="Gene3D" id="3.40.50.12780">
    <property type="entry name" value="N-terminal domain of ligase-like"/>
    <property type="match status" value="1"/>
</dbReference>
<dbReference type="Gene3D" id="3.30.559.10">
    <property type="entry name" value="Chloramphenicol acetyltransferase-like domain"/>
    <property type="match status" value="2"/>
</dbReference>
<evidence type="ECO:0000256" key="2">
    <source>
        <dbReference type="ARBA" id="ARBA00006432"/>
    </source>
</evidence>
<dbReference type="InterPro" id="IPR036736">
    <property type="entry name" value="ACP-like_sf"/>
</dbReference>
<dbReference type="SUPFAM" id="SSF47336">
    <property type="entry name" value="ACP-like"/>
    <property type="match status" value="1"/>
</dbReference>
<reference evidence="8 9" key="1">
    <citation type="journal article" date="2019" name="Emerg. Microbes Infect.">
        <title>Comprehensive subspecies identification of 175 nontuberculous mycobacteria species based on 7547 genomic profiles.</title>
        <authorList>
            <person name="Matsumoto Y."/>
            <person name="Kinjo T."/>
            <person name="Motooka D."/>
            <person name="Nabeya D."/>
            <person name="Jung N."/>
            <person name="Uechi K."/>
            <person name="Horii T."/>
            <person name="Iida T."/>
            <person name="Fujita J."/>
            <person name="Nakamura S."/>
        </authorList>
    </citation>
    <scope>NUCLEOTIDE SEQUENCE [LARGE SCALE GENOMIC DNA]</scope>
    <source>
        <strain evidence="8 9">JCM 18439</strain>
    </source>
</reference>
<evidence type="ECO:0000259" key="7">
    <source>
        <dbReference type="PROSITE" id="PS50075"/>
    </source>
</evidence>
<dbReference type="InterPro" id="IPR006162">
    <property type="entry name" value="Ppantetheine_attach_site"/>
</dbReference>
<dbReference type="InterPro" id="IPR042099">
    <property type="entry name" value="ANL_N_sf"/>
</dbReference>
<dbReference type="GO" id="GO:0043041">
    <property type="term" value="P:amino acid activation for nonribosomal peptide biosynthetic process"/>
    <property type="evidence" value="ECO:0007669"/>
    <property type="project" value="TreeGrafter"/>
</dbReference>
<evidence type="ECO:0000256" key="6">
    <source>
        <dbReference type="ARBA" id="ARBA00023194"/>
    </source>
</evidence>
<keyword evidence="9" id="KW-1185">Reference proteome</keyword>
<evidence type="ECO:0000256" key="4">
    <source>
        <dbReference type="ARBA" id="ARBA00022553"/>
    </source>
</evidence>
<dbReference type="GO" id="GO:0003824">
    <property type="term" value="F:catalytic activity"/>
    <property type="evidence" value="ECO:0007669"/>
    <property type="project" value="InterPro"/>
</dbReference>
<dbReference type="InterPro" id="IPR025110">
    <property type="entry name" value="AMP-bd_C"/>
</dbReference>
<dbReference type="PROSITE" id="PS00455">
    <property type="entry name" value="AMP_BINDING"/>
    <property type="match status" value="2"/>
</dbReference>
<name>A0A7I7RMF4_MYCCF</name>
<dbReference type="PROSITE" id="PS50075">
    <property type="entry name" value="CARRIER"/>
    <property type="match status" value="1"/>
</dbReference>
<dbReference type="Pfam" id="PF00550">
    <property type="entry name" value="PP-binding"/>
    <property type="match status" value="1"/>
</dbReference>
<dbReference type="Gene3D" id="3.30.300.30">
    <property type="match status" value="1"/>
</dbReference>
<dbReference type="GO" id="GO:0044550">
    <property type="term" value="P:secondary metabolite biosynthetic process"/>
    <property type="evidence" value="ECO:0007669"/>
    <property type="project" value="UniProtKB-ARBA"/>
</dbReference>
<dbReference type="UniPathway" id="UPA00011"/>
<dbReference type="SUPFAM" id="SSF56801">
    <property type="entry name" value="Acetyl-CoA synthetase-like"/>
    <property type="match status" value="2"/>
</dbReference>
<dbReference type="InterPro" id="IPR020845">
    <property type="entry name" value="AMP-binding_CS"/>
</dbReference>
<dbReference type="PROSITE" id="PS00012">
    <property type="entry name" value="PHOSPHOPANTETHEINE"/>
    <property type="match status" value="1"/>
</dbReference>
<gene>
    <name evidence="8" type="ORF">MCEL_40770</name>
</gene>
<dbReference type="Gene3D" id="3.40.50.980">
    <property type="match status" value="2"/>
</dbReference>
<dbReference type="FunFam" id="3.40.50.980:FF:000001">
    <property type="entry name" value="Non-ribosomal peptide synthetase"/>
    <property type="match status" value="2"/>
</dbReference>
<dbReference type="InterPro" id="IPR000873">
    <property type="entry name" value="AMP-dep_synth/lig_dom"/>
</dbReference>
<dbReference type="GO" id="GO:0017000">
    <property type="term" value="P:antibiotic biosynthetic process"/>
    <property type="evidence" value="ECO:0007669"/>
    <property type="project" value="UniProtKB-KW"/>
</dbReference>
<dbReference type="Gene3D" id="1.10.1200.10">
    <property type="entry name" value="ACP-like"/>
    <property type="match status" value="1"/>
</dbReference>
<dbReference type="CDD" id="cd19543">
    <property type="entry name" value="DCL_NRPS"/>
    <property type="match status" value="1"/>
</dbReference>
<dbReference type="GO" id="GO:0005737">
    <property type="term" value="C:cytoplasm"/>
    <property type="evidence" value="ECO:0007669"/>
    <property type="project" value="TreeGrafter"/>
</dbReference>
<dbReference type="SUPFAM" id="SSF52777">
    <property type="entry name" value="CoA-dependent acyltransferases"/>
    <property type="match status" value="4"/>
</dbReference>
<dbReference type="PANTHER" id="PTHR45527:SF1">
    <property type="entry name" value="FATTY ACID SYNTHASE"/>
    <property type="match status" value="1"/>
</dbReference>
<evidence type="ECO:0000313" key="9">
    <source>
        <dbReference type="Proteomes" id="UP000466431"/>
    </source>
</evidence>
<dbReference type="GO" id="GO:0031177">
    <property type="term" value="F:phosphopantetheine binding"/>
    <property type="evidence" value="ECO:0007669"/>
    <property type="project" value="TreeGrafter"/>
</dbReference>
<evidence type="ECO:0000256" key="3">
    <source>
        <dbReference type="ARBA" id="ARBA00022450"/>
    </source>
</evidence>
<keyword evidence="3" id="KW-0596">Phosphopantetheine</keyword>